<protein>
    <submittedName>
        <fullName evidence="1">Uncharacterized protein</fullName>
    </submittedName>
</protein>
<evidence type="ECO:0000313" key="1">
    <source>
        <dbReference type="EMBL" id="MBB3999094.1"/>
    </source>
</evidence>
<evidence type="ECO:0000313" key="2">
    <source>
        <dbReference type="Proteomes" id="UP000542776"/>
    </source>
</evidence>
<dbReference type="EMBL" id="JACIEK010000008">
    <property type="protein sequence ID" value="MBB3999094.1"/>
    <property type="molecule type" value="Genomic_DNA"/>
</dbReference>
<gene>
    <name evidence="1" type="ORF">GGR04_002953</name>
</gene>
<sequence length="249" mass="28681">MRLAYFPGTRRKVTVAEYVSETGAKTARTGDDYIAPDAQCPACLGNMYAVRGAPQRIQFFRHRVGLNCPASRPAGEPYLRMTPVEPDVVGGIELRRAFIENWRLHYSAIRTLAPCLSPEEFLTIVGSADELRVWEHRALTESWLPQTLVLLIDFPPWTGLRRNGVPERDLWLRFWYQGQHETFSALWIDMQHGATLCRASFEPPRRETDRPRYENLRKQSELQPDRNFLNAPAKYIPAFIVRTVEHGLT</sequence>
<keyword evidence="2" id="KW-1185">Reference proteome</keyword>
<dbReference type="AlphaFoldDB" id="A0A7W6H5V6"/>
<name>A0A7W6H5V6_9HYPH</name>
<accession>A0A7W6H5V6</accession>
<reference evidence="1 2" key="1">
    <citation type="submission" date="2020-08" db="EMBL/GenBank/DDBJ databases">
        <title>Genomic Encyclopedia of Type Strains, Phase IV (KMG-IV): sequencing the most valuable type-strain genomes for metagenomic binning, comparative biology and taxonomic classification.</title>
        <authorList>
            <person name="Goeker M."/>
        </authorList>
    </citation>
    <scope>NUCLEOTIDE SEQUENCE [LARGE SCALE GENOMIC DNA]</scope>
    <source>
        <strain evidence="1 2">DSM 102238</strain>
    </source>
</reference>
<organism evidence="1 2">
    <name type="scientific">Aureimonas pseudogalii</name>
    <dbReference type="NCBI Taxonomy" id="1744844"/>
    <lineage>
        <taxon>Bacteria</taxon>
        <taxon>Pseudomonadati</taxon>
        <taxon>Pseudomonadota</taxon>
        <taxon>Alphaproteobacteria</taxon>
        <taxon>Hyphomicrobiales</taxon>
        <taxon>Aurantimonadaceae</taxon>
        <taxon>Aureimonas</taxon>
    </lineage>
</organism>
<comment type="caution">
    <text evidence="1">The sequence shown here is derived from an EMBL/GenBank/DDBJ whole genome shotgun (WGS) entry which is preliminary data.</text>
</comment>
<proteinExistence type="predicted"/>
<dbReference type="Proteomes" id="UP000542776">
    <property type="component" value="Unassembled WGS sequence"/>
</dbReference>